<sequence length="197" mass="22991">MNKGFTLIEIIISLIILSIILLISSNLLKSSINYQEATNLKLKKINELNLASTIIRRDLRQAVNVPSRDFFGNKEKGTFNGDYANKSVSFNSYINDISINTSPIKKILYFSDDNTLYRRQYFSSSPYKTDDYFESALISNVSDVTFTYMHERRWHNSWPVGEITSRKIPSLVRVDFKINNNDYYWLIEPDINNVYQQ</sequence>
<comment type="subcellular location">
    <subcellularLocation>
        <location evidence="1">Cell inner membrane</location>
        <topology evidence="1">Single-pass membrane protein</topology>
    </subcellularLocation>
</comment>
<dbReference type="PROSITE" id="PS00409">
    <property type="entry name" value="PROKAR_NTER_METHYL"/>
    <property type="match status" value="1"/>
</dbReference>
<dbReference type="PANTHER" id="PTHR39583">
    <property type="entry name" value="TYPE II SECRETION SYSTEM PROTEIN J-RELATED"/>
    <property type="match status" value="1"/>
</dbReference>
<evidence type="ECO:0000256" key="8">
    <source>
        <dbReference type="ARBA" id="ARBA00022989"/>
    </source>
</evidence>
<evidence type="ECO:0000256" key="10">
    <source>
        <dbReference type="SAM" id="Phobius"/>
    </source>
</evidence>
<evidence type="ECO:0000256" key="4">
    <source>
        <dbReference type="ARBA" id="ARBA00022475"/>
    </source>
</evidence>
<evidence type="ECO:0000256" key="5">
    <source>
        <dbReference type="ARBA" id="ARBA00022481"/>
    </source>
</evidence>
<dbReference type="Gene3D" id="3.10.610.10">
    <property type="entry name" value="GSPII I/J protein-like"/>
    <property type="match status" value="1"/>
</dbReference>
<dbReference type="SUPFAM" id="SSF54523">
    <property type="entry name" value="Pili subunits"/>
    <property type="match status" value="1"/>
</dbReference>
<evidence type="ECO:0000256" key="2">
    <source>
        <dbReference type="ARBA" id="ARBA00011084"/>
    </source>
</evidence>
<accession>J5KB02</accession>
<dbReference type="GO" id="GO:0015628">
    <property type="term" value="P:protein secretion by the type II secretion system"/>
    <property type="evidence" value="ECO:0007669"/>
    <property type="project" value="InterPro"/>
</dbReference>
<organism evidence="11 12">
    <name type="scientific">SAR86 cluster bacterium SAR86B</name>
    <dbReference type="NCBI Taxonomy" id="1123867"/>
    <lineage>
        <taxon>Bacteria</taxon>
        <taxon>Pseudomonadati</taxon>
        <taxon>Pseudomonadota</taxon>
        <taxon>Gammaproteobacteria</taxon>
        <taxon>SAR86 cluster</taxon>
    </lineage>
</organism>
<dbReference type="InterPro" id="IPR051621">
    <property type="entry name" value="T2SS_protein_J"/>
</dbReference>
<dbReference type="Proteomes" id="UP000010116">
    <property type="component" value="Unassembled WGS sequence"/>
</dbReference>
<keyword evidence="7 10" id="KW-0812">Transmembrane</keyword>
<dbReference type="NCBIfam" id="TIGR02532">
    <property type="entry name" value="IV_pilin_GFxxxE"/>
    <property type="match status" value="1"/>
</dbReference>
<dbReference type="HOGENOM" id="CLU_1314677_0_0_6"/>
<evidence type="ECO:0000256" key="7">
    <source>
        <dbReference type="ARBA" id="ARBA00022692"/>
    </source>
</evidence>
<dbReference type="InterPro" id="IPR012902">
    <property type="entry name" value="N_methyl_site"/>
</dbReference>
<evidence type="ECO:0000313" key="12">
    <source>
        <dbReference type="Proteomes" id="UP000010116"/>
    </source>
</evidence>
<keyword evidence="4" id="KW-1003">Cell membrane</keyword>
<gene>
    <name evidence="11" type="ORF">NT02SARS_1198</name>
</gene>
<reference evidence="11 12" key="1">
    <citation type="journal article" date="2012" name="ISME J.">
        <title>Genomic insights to SAR86, an abundant and uncultivated marine bacterial lineage.</title>
        <authorList>
            <person name="Dupont C.L."/>
            <person name="Rusch D.B."/>
            <person name="Yooseph S."/>
            <person name="Lombardo M.J."/>
            <person name="Richter R.A."/>
            <person name="Valas R."/>
            <person name="Novotny M."/>
            <person name="Yee-Greenbaum J."/>
            <person name="Selengut J.D."/>
            <person name="Haft D.H."/>
            <person name="Halpern A.L."/>
            <person name="Lasken R.S."/>
            <person name="Nealson K."/>
            <person name="Friedman R."/>
            <person name="Venter J.C."/>
        </authorList>
    </citation>
    <scope>NUCLEOTIDE SEQUENCE [LARGE SCALE GENOMIC DNA]</scope>
</reference>
<dbReference type="Pfam" id="PF07963">
    <property type="entry name" value="N_methyl"/>
    <property type="match status" value="1"/>
</dbReference>
<evidence type="ECO:0000256" key="3">
    <source>
        <dbReference type="ARBA" id="ARBA00021539"/>
    </source>
</evidence>
<name>J5KB02_9GAMM</name>
<evidence type="ECO:0000313" key="11">
    <source>
        <dbReference type="EMBL" id="EJP72543.1"/>
    </source>
</evidence>
<comment type="similarity">
    <text evidence="2">Belongs to the GSP J family.</text>
</comment>
<proteinExistence type="inferred from homology"/>
<dbReference type="InterPro" id="IPR045584">
    <property type="entry name" value="Pilin-like"/>
</dbReference>
<keyword evidence="5" id="KW-0488">Methylation</keyword>
<dbReference type="GO" id="GO:0005886">
    <property type="term" value="C:plasma membrane"/>
    <property type="evidence" value="ECO:0007669"/>
    <property type="project" value="UniProtKB-SubCell"/>
</dbReference>
<evidence type="ECO:0000256" key="6">
    <source>
        <dbReference type="ARBA" id="ARBA00022519"/>
    </source>
</evidence>
<evidence type="ECO:0000256" key="9">
    <source>
        <dbReference type="ARBA" id="ARBA00023136"/>
    </source>
</evidence>
<dbReference type="PANTHER" id="PTHR39583:SF2">
    <property type="entry name" value="TYPE II SECRETION SYSTEM PROTEIN J"/>
    <property type="match status" value="1"/>
</dbReference>
<dbReference type="EMBL" id="JH611190">
    <property type="protein sequence ID" value="EJP72543.1"/>
    <property type="molecule type" value="Genomic_DNA"/>
</dbReference>
<dbReference type="InterPro" id="IPR010055">
    <property type="entry name" value="T2SS_protein-GspJ"/>
</dbReference>
<keyword evidence="9 10" id="KW-0472">Membrane</keyword>
<feature type="transmembrane region" description="Helical" evidence="10">
    <location>
        <begin position="6"/>
        <end position="28"/>
    </location>
</feature>
<dbReference type="Pfam" id="PF11612">
    <property type="entry name" value="T2SSJ"/>
    <property type="match status" value="1"/>
</dbReference>
<protein>
    <recommendedName>
        <fullName evidence="3">Type II secretion system protein J</fullName>
    </recommendedName>
</protein>
<keyword evidence="6" id="KW-0997">Cell inner membrane</keyword>
<evidence type="ECO:0000256" key="1">
    <source>
        <dbReference type="ARBA" id="ARBA00004377"/>
    </source>
</evidence>
<dbReference type="AlphaFoldDB" id="J5KB02"/>
<keyword evidence="8 10" id="KW-1133">Transmembrane helix</keyword>
<dbReference type="GO" id="GO:0015627">
    <property type="term" value="C:type II protein secretion system complex"/>
    <property type="evidence" value="ECO:0007669"/>
    <property type="project" value="InterPro"/>
</dbReference>